<protein>
    <submittedName>
        <fullName evidence="1">Uncharacterized protein</fullName>
    </submittedName>
</protein>
<dbReference type="EMBL" id="VKGK01000002">
    <property type="protein sequence ID" value="TRY15887.1"/>
    <property type="molecule type" value="Genomic_DNA"/>
</dbReference>
<dbReference type="RefSeq" id="WP_143562982.1">
    <property type="nucleotide sequence ID" value="NZ_BMPL01000002.1"/>
</dbReference>
<comment type="caution">
    <text evidence="1">The sequence shown here is derived from an EMBL/GenBank/DDBJ whole genome shotgun (WGS) entry which is preliminary data.</text>
</comment>
<proteinExistence type="predicted"/>
<keyword evidence="2" id="KW-1185">Reference proteome</keyword>
<evidence type="ECO:0000313" key="1">
    <source>
        <dbReference type="EMBL" id="TRY15887.1"/>
    </source>
</evidence>
<gene>
    <name evidence="1" type="ORF">FN961_02590</name>
</gene>
<organism evidence="1 2">
    <name type="scientific">Shewanella hanedai</name>
    <name type="common">Alteromonas hanedai</name>
    <dbReference type="NCBI Taxonomy" id="25"/>
    <lineage>
        <taxon>Bacteria</taxon>
        <taxon>Pseudomonadati</taxon>
        <taxon>Pseudomonadota</taxon>
        <taxon>Gammaproteobacteria</taxon>
        <taxon>Alteromonadales</taxon>
        <taxon>Shewanellaceae</taxon>
        <taxon>Shewanella</taxon>
    </lineage>
</organism>
<name>A0A553JTV4_SHEHA</name>
<sequence length="75" mass="8428">MFINPNNTFGAIPIAVAGLSYPHWKLPKYVIQNAVEASWMMVQARSYMDVASEPLSYFDWSMRHVLNACNFAGAS</sequence>
<dbReference type="Proteomes" id="UP000318126">
    <property type="component" value="Unassembled WGS sequence"/>
</dbReference>
<evidence type="ECO:0000313" key="2">
    <source>
        <dbReference type="Proteomes" id="UP000318126"/>
    </source>
</evidence>
<reference evidence="2" key="1">
    <citation type="submission" date="2019-07" db="EMBL/GenBank/DDBJ databases">
        <title>Shewanella sp. YLB-08 draft genomic sequence.</title>
        <authorList>
            <person name="Yu L."/>
        </authorList>
    </citation>
    <scope>NUCLEOTIDE SEQUENCE [LARGE SCALE GENOMIC DNA]</scope>
    <source>
        <strain evidence="2">JCM 20706</strain>
    </source>
</reference>
<dbReference type="OrthoDB" id="6272763at2"/>
<dbReference type="AlphaFoldDB" id="A0A553JTV4"/>
<accession>A0A553JTV4</accession>